<dbReference type="Ensembl" id="ENSLCNT00005018938.1">
    <property type="protein sequence ID" value="ENSLCNP00005016874.1"/>
    <property type="gene ID" value="ENSLCNG00005011119.1"/>
</dbReference>
<keyword evidence="2" id="KW-0677">Repeat</keyword>
<keyword evidence="5" id="KW-0804">Transcription</keyword>
<evidence type="ECO:0000256" key="1">
    <source>
        <dbReference type="ARBA" id="ARBA00004123"/>
    </source>
</evidence>
<dbReference type="Proteomes" id="UP000472241">
    <property type="component" value="Unplaced"/>
</dbReference>
<dbReference type="InterPro" id="IPR050933">
    <property type="entry name" value="Circadian_TF"/>
</dbReference>
<dbReference type="GO" id="GO:0005737">
    <property type="term" value="C:cytoplasm"/>
    <property type="evidence" value="ECO:0007669"/>
    <property type="project" value="InterPro"/>
</dbReference>
<dbReference type="GO" id="GO:0003677">
    <property type="term" value="F:DNA binding"/>
    <property type="evidence" value="ECO:0007669"/>
    <property type="project" value="UniProtKB-KW"/>
</dbReference>
<dbReference type="GO" id="GO:0003700">
    <property type="term" value="F:DNA-binding transcription factor activity"/>
    <property type="evidence" value="ECO:0007669"/>
    <property type="project" value="InterPro"/>
</dbReference>
<feature type="region of interest" description="Disordered" evidence="7">
    <location>
        <begin position="1"/>
        <end position="20"/>
    </location>
</feature>
<evidence type="ECO:0000256" key="7">
    <source>
        <dbReference type="SAM" id="MobiDB-lite"/>
    </source>
</evidence>
<organism evidence="9 10">
    <name type="scientific">Lynx canadensis</name>
    <name type="common">Canada lynx</name>
    <name type="synonym">Felis canadensis</name>
    <dbReference type="NCBI Taxonomy" id="61383"/>
    <lineage>
        <taxon>Eukaryota</taxon>
        <taxon>Metazoa</taxon>
        <taxon>Chordata</taxon>
        <taxon>Craniata</taxon>
        <taxon>Vertebrata</taxon>
        <taxon>Euteleostomi</taxon>
        <taxon>Mammalia</taxon>
        <taxon>Eutheria</taxon>
        <taxon>Laurasiatheria</taxon>
        <taxon>Carnivora</taxon>
        <taxon>Feliformia</taxon>
        <taxon>Felidae</taxon>
        <taxon>Felinae</taxon>
        <taxon>Lynx</taxon>
    </lineage>
</organism>
<sequence>MLNQLSYPEMTSDVPSLGPAIASGNPGAGIQGGGAIVHRAIKWLDDEQSSADKERLTRENHSEIEQGQWNKMTAYITELSDMVPTCSALAQKPDKLTILPMAVSHMNSL</sequence>
<keyword evidence="4" id="KW-0238">DNA-binding</keyword>
<dbReference type="Pfam" id="PF00010">
    <property type="entry name" value="HLH"/>
    <property type="match status" value="1"/>
</dbReference>
<evidence type="ECO:0000256" key="2">
    <source>
        <dbReference type="ARBA" id="ARBA00022737"/>
    </source>
</evidence>
<dbReference type="SUPFAM" id="SSF47459">
    <property type="entry name" value="HLH, helix-loop-helix DNA-binding domain"/>
    <property type="match status" value="1"/>
</dbReference>
<dbReference type="GO" id="GO:0005667">
    <property type="term" value="C:transcription regulator complex"/>
    <property type="evidence" value="ECO:0007669"/>
    <property type="project" value="InterPro"/>
</dbReference>
<dbReference type="InterPro" id="IPR001067">
    <property type="entry name" value="Nuc_translocat"/>
</dbReference>
<dbReference type="FunFam" id="4.10.280.10:FF:000011">
    <property type="entry name" value="Aryl hydrocarbon receptor nuclear translocator 2"/>
    <property type="match status" value="1"/>
</dbReference>
<dbReference type="GO" id="GO:0005634">
    <property type="term" value="C:nucleus"/>
    <property type="evidence" value="ECO:0007669"/>
    <property type="project" value="UniProtKB-SubCell"/>
</dbReference>
<reference evidence="9" key="1">
    <citation type="submission" date="2025-08" db="UniProtKB">
        <authorList>
            <consortium name="Ensembl"/>
        </authorList>
    </citation>
    <scope>IDENTIFICATION</scope>
</reference>
<dbReference type="InterPro" id="IPR011598">
    <property type="entry name" value="bHLH_dom"/>
</dbReference>
<feature type="domain" description="BHLH" evidence="8">
    <location>
        <begin position="56"/>
        <end position="109"/>
    </location>
</feature>
<evidence type="ECO:0000256" key="4">
    <source>
        <dbReference type="ARBA" id="ARBA00023125"/>
    </source>
</evidence>
<dbReference type="PRINTS" id="PR00785">
    <property type="entry name" value="NCTRNSLOCATR"/>
</dbReference>
<keyword evidence="6" id="KW-0539">Nucleus</keyword>
<proteinExistence type="predicted"/>
<evidence type="ECO:0000313" key="10">
    <source>
        <dbReference type="Proteomes" id="UP000472241"/>
    </source>
</evidence>
<evidence type="ECO:0000313" key="9">
    <source>
        <dbReference type="Ensembl" id="ENSLCNP00005016874.1"/>
    </source>
</evidence>
<evidence type="ECO:0000256" key="3">
    <source>
        <dbReference type="ARBA" id="ARBA00023015"/>
    </source>
</evidence>
<accession>A0A667GTH6</accession>
<dbReference type="PROSITE" id="PS50888">
    <property type="entry name" value="BHLH"/>
    <property type="match status" value="1"/>
</dbReference>
<keyword evidence="3" id="KW-0805">Transcription regulation</keyword>
<evidence type="ECO:0000259" key="8">
    <source>
        <dbReference type="PROSITE" id="PS50888"/>
    </source>
</evidence>
<dbReference type="PANTHER" id="PTHR23042">
    <property type="entry name" value="CIRCADIAN PROTEIN CLOCK/ARNT/BMAL/PAS"/>
    <property type="match status" value="1"/>
</dbReference>
<reference evidence="9" key="2">
    <citation type="submission" date="2025-09" db="UniProtKB">
        <authorList>
            <consortium name="Ensembl"/>
        </authorList>
    </citation>
    <scope>IDENTIFICATION</scope>
</reference>
<dbReference type="Gene3D" id="4.10.280.10">
    <property type="entry name" value="Helix-loop-helix DNA-binding domain"/>
    <property type="match status" value="1"/>
</dbReference>
<protein>
    <recommendedName>
        <fullName evidence="8">BHLH domain-containing protein</fullName>
    </recommendedName>
</protein>
<name>A0A667GTH6_LYNCA</name>
<keyword evidence="10" id="KW-1185">Reference proteome</keyword>
<dbReference type="AlphaFoldDB" id="A0A667GTH6"/>
<dbReference type="InterPro" id="IPR036638">
    <property type="entry name" value="HLH_DNA-bd_sf"/>
</dbReference>
<evidence type="ECO:0000256" key="6">
    <source>
        <dbReference type="ARBA" id="ARBA00023242"/>
    </source>
</evidence>
<evidence type="ECO:0000256" key="5">
    <source>
        <dbReference type="ARBA" id="ARBA00023163"/>
    </source>
</evidence>
<dbReference type="GO" id="GO:0046983">
    <property type="term" value="F:protein dimerization activity"/>
    <property type="evidence" value="ECO:0007669"/>
    <property type="project" value="InterPro"/>
</dbReference>
<comment type="subcellular location">
    <subcellularLocation>
        <location evidence="1">Nucleus</location>
    </subcellularLocation>
</comment>